<dbReference type="GO" id="GO:0005759">
    <property type="term" value="C:mitochondrial matrix"/>
    <property type="evidence" value="ECO:0007669"/>
    <property type="project" value="UniProtKB-SubCell"/>
</dbReference>
<reference evidence="10 11" key="1">
    <citation type="submission" date="2024-01" db="EMBL/GenBank/DDBJ databases">
        <title>Comparative genomics of Cryptococcus and Kwoniella reveals pathogenesis evolution and contrasting modes of karyotype evolution via chromosome fusion or intercentromeric recombination.</title>
        <authorList>
            <person name="Coelho M.A."/>
            <person name="David-Palma M."/>
            <person name="Shea T."/>
            <person name="Bowers K."/>
            <person name="McGinley-Smith S."/>
            <person name="Mohammad A.W."/>
            <person name="Gnirke A."/>
            <person name="Yurkov A.M."/>
            <person name="Nowrousian M."/>
            <person name="Sun S."/>
            <person name="Cuomo C.A."/>
            <person name="Heitman J."/>
        </authorList>
    </citation>
    <scope>NUCLEOTIDE SEQUENCE [LARGE SCALE GENOMIC DNA]</scope>
    <source>
        <strain evidence="10 11">CBS 6074</strain>
    </source>
</reference>
<comment type="subunit">
    <text evidence="3">Interacts with RIP1.</text>
</comment>
<dbReference type="GO" id="GO:0034551">
    <property type="term" value="P:mitochondrial respiratory chain complex III assembly"/>
    <property type="evidence" value="ECO:0007669"/>
    <property type="project" value="InterPro"/>
</dbReference>
<evidence type="ECO:0000313" key="10">
    <source>
        <dbReference type="EMBL" id="WWC88769.1"/>
    </source>
</evidence>
<dbReference type="PANTHER" id="PTHR46749:SF1">
    <property type="entry name" value="COMPLEX III ASSEMBLY FACTOR LYRM7"/>
    <property type="match status" value="1"/>
</dbReference>
<keyword evidence="5" id="KW-0809">Transit peptide</keyword>
<accession>A0AAX4JTU4</accession>
<dbReference type="RefSeq" id="XP_066075532.1">
    <property type="nucleotide sequence ID" value="XM_066219435.1"/>
</dbReference>
<comment type="subcellular location">
    <subcellularLocation>
        <location evidence="1">Mitochondrion matrix</location>
    </subcellularLocation>
</comment>
<dbReference type="GO" id="GO:0044183">
    <property type="term" value="F:protein folding chaperone"/>
    <property type="evidence" value="ECO:0007669"/>
    <property type="project" value="TreeGrafter"/>
</dbReference>
<dbReference type="PANTHER" id="PTHR46749">
    <property type="entry name" value="COMPLEX III ASSEMBLY FACTOR LYRM7"/>
    <property type="match status" value="1"/>
</dbReference>
<protein>
    <recommendedName>
        <fullName evidence="4">Mitochondrial zinc maintenance protein 1, mitochondrial</fullName>
    </recommendedName>
</protein>
<dbReference type="AlphaFoldDB" id="A0AAX4JTU4"/>
<keyword evidence="6" id="KW-0496">Mitochondrion</keyword>
<dbReference type="GeneID" id="91094352"/>
<evidence type="ECO:0000256" key="3">
    <source>
        <dbReference type="ARBA" id="ARBA00011589"/>
    </source>
</evidence>
<evidence type="ECO:0000256" key="9">
    <source>
        <dbReference type="SAM" id="MobiDB-lite"/>
    </source>
</evidence>
<evidence type="ECO:0000313" key="11">
    <source>
        <dbReference type="Proteomes" id="UP001355207"/>
    </source>
</evidence>
<evidence type="ECO:0000256" key="2">
    <source>
        <dbReference type="ARBA" id="ARBA00009949"/>
    </source>
</evidence>
<keyword evidence="11" id="KW-1185">Reference proteome</keyword>
<organism evidence="10 11">
    <name type="scientific">Kwoniella dendrophila CBS 6074</name>
    <dbReference type="NCBI Taxonomy" id="1295534"/>
    <lineage>
        <taxon>Eukaryota</taxon>
        <taxon>Fungi</taxon>
        <taxon>Dikarya</taxon>
        <taxon>Basidiomycota</taxon>
        <taxon>Agaricomycotina</taxon>
        <taxon>Tremellomycetes</taxon>
        <taxon>Tremellales</taxon>
        <taxon>Cryptococcaceae</taxon>
        <taxon>Kwoniella</taxon>
    </lineage>
</organism>
<dbReference type="InterPro" id="IPR050435">
    <property type="entry name" value="MZM1/LYRM7"/>
</dbReference>
<evidence type="ECO:0000256" key="4">
    <source>
        <dbReference type="ARBA" id="ARBA00015108"/>
    </source>
</evidence>
<name>A0AAX4JTU4_9TREE</name>
<dbReference type="Proteomes" id="UP001355207">
    <property type="component" value="Chromosome 4"/>
</dbReference>
<evidence type="ECO:0000256" key="5">
    <source>
        <dbReference type="ARBA" id="ARBA00022946"/>
    </source>
</evidence>
<evidence type="ECO:0000256" key="1">
    <source>
        <dbReference type="ARBA" id="ARBA00004305"/>
    </source>
</evidence>
<feature type="region of interest" description="Disordered" evidence="9">
    <location>
        <begin position="117"/>
        <end position="149"/>
    </location>
</feature>
<comment type="similarity">
    <text evidence="2">Belongs to the complex I LYR family. MZM1 subfamily.</text>
</comment>
<gene>
    <name evidence="10" type="ORF">L201_003682</name>
</gene>
<dbReference type="EMBL" id="CP144101">
    <property type="protein sequence ID" value="WWC88769.1"/>
    <property type="molecule type" value="Genomic_DNA"/>
</dbReference>
<evidence type="ECO:0000256" key="7">
    <source>
        <dbReference type="ARBA" id="ARBA00023186"/>
    </source>
</evidence>
<dbReference type="InterPro" id="IPR045298">
    <property type="entry name" value="Complex1_LYR_LYRM7"/>
</dbReference>
<dbReference type="CDD" id="cd20267">
    <property type="entry name" value="Complex1_LYR_LYRM7"/>
    <property type="match status" value="1"/>
</dbReference>
<sequence>MSTFPVSLKPAARSAYRSMLRASRITFNGDPTRHVQMLSVLRQTFSSPSLKAPAAGSAELRSSPDATFKPIIEETSTVTDEEIKQRIDEWNEAAKFLRQNVVQGVQDDDGTWKLRVTDETELGDNATIKEPPKLPTTPFPNRNKRRCTD</sequence>
<keyword evidence="7" id="KW-0143">Chaperone</keyword>
<comment type="function">
    <text evidence="8">Assembly factor required for Rieske Fe-S protein RIP1 incorporation into the cytochrome b-c1 (CIII) complex. Functions as a chaperone, binding to this subunit within the mitochondrial matrix and stabilizing it prior to its translocation and insertion into the late CIII dimeric intermediate within the mitochondrial inner membrane. Modulates the mitochondrial matrix zinc pool.</text>
</comment>
<evidence type="ECO:0000256" key="6">
    <source>
        <dbReference type="ARBA" id="ARBA00023128"/>
    </source>
</evidence>
<proteinExistence type="inferred from homology"/>
<evidence type="ECO:0000256" key="8">
    <source>
        <dbReference type="ARBA" id="ARBA00025268"/>
    </source>
</evidence>